<proteinExistence type="predicted"/>
<accession>A0A5M4FGI5</accession>
<sequence length="116" mass="12305">MISTSLVFVAARAVRRVALLCAVALVLGYVAISSFSSRYGTSSSIVLDSKSAETALSSAVSAQESAGLSCSDKPTLTNVVLFQREGRREVSVLTFDQAIKATSAHEGWIRRYCSAP</sequence>
<protein>
    <submittedName>
        <fullName evidence="1">Uncharacterized protein</fullName>
    </submittedName>
</protein>
<dbReference type="EMBL" id="SDPQ02000002">
    <property type="protein sequence ID" value="KAA1397893.1"/>
    <property type="molecule type" value="Genomic_DNA"/>
</dbReference>
<evidence type="ECO:0000313" key="2">
    <source>
        <dbReference type="Proteomes" id="UP000380867"/>
    </source>
</evidence>
<keyword evidence="2" id="KW-1185">Reference proteome</keyword>
<dbReference type="AlphaFoldDB" id="A0A5M4FGI5"/>
<organism evidence="1 2">
    <name type="scientific">Aeromicrobium ginsengisoli</name>
    <dbReference type="NCBI Taxonomy" id="363867"/>
    <lineage>
        <taxon>Bacteria</taxon>
        <taxon>Bacillati</taxon>
        <taxon>Actinomycetota</taxon>
        <taxon>Actinomycetes</taxon>
        <taxon>Propionibacteriales</taxon>
        <taxon>Nocardioidaceae</taxon>
        <taxon>Aeromicrobium</taxon>
    </lineage>
</organism>
<dbReference type="OrthoDB" id="3748907at2"/>
<dbReference type="RefSeq" id="WP_149689334.1">
    <property type="nucleotide sequence ID" value="NZ_SDPQ02000002.1"/>
</dbReference>
<dbReference type="Proteomes" id="UP000380867">
    <property type="component" value="Unassembled WGS sequence"/>
</dbReference>
<reference evidence="1" key="1">
    <citation type="submission" date="2019-09" db="EMBL/GenBank/DDBJ databases">
        <authorList>
            <person name="Li J."/>
        </authorList>
    </citation>
    <scope>NUCLEOTIDE SEQUENCE [LARGE SCALE GENOMIC DNA]</scope>
    <source>
        <strain evidence="1">JCM 14732</strain>
    </source>
</reference>
<name>A0A5M4FGI5_9ACTN</name>
<gene>
    <name evidence="1" type="ORF">ESP70_011165</name>
</gene>
<evidence type="ECO:0000313" key="1">
    <source>
        <dbReference type="EMBL" id="KAA1397893.1"/>
    </source>
</evidence>
<comment type="caution">
    <text evidence="1">The sequence shown here is derived from an EMBL/GenBank/DDBJ whole genome shotgun (WGS) entry which is preliminary data.</text>
</comment>